<reference evidence="1 2" key="1">
    <citation type="submission" date="2017-08" db="EMBL/GenBank/DDBJ databases">
        <title>Functional genomic and metabolic studies of the symbiotic interactions of six Microcystis-dominated communities.</title>
        <authorList>
            <person name="Li Q."/>
            <person name="Lin F."/>
        </authorList>
    </citation>
    <scope>NUCLEOTIDE SEQUENCE [LARGE SCALE GENOMIC DNA]</scope>
    <source>
        <strain evidence="1">DA14</strain>
    </source>
</reference>
<dbReference type="AlphaFoldDB" id="A0A3E0M2G3"/>
<comment type="caution">
    <text evidence="1">The sequence shown here is derived from an EMBL/GenBank/DDBJ whole genome shotgun (WGS) entry which is preliminary data.</text>
</comment>
<sequence>MLIFLLIQLNHPKNVTLEVEERQLSIISFQQFLAISPGYCWQPMGKKINFNPDVICYRGG</sequence>
<name>A0A3E0M2G3_MICAE</name>
<accession>A0A3E0M2G3</accession>
<proteinExistence type="predicted"/>
<organism evidence="1 2">
    <name type="scientific">Microcystis aeruginosa DA14</name>
    <dbReference type="NCBI Taxonomy" id="1987506"/>
    <lineage>
        <taxon>Bacteria</taxon>
        <taxon>Bacillati</taxon>
        <taxon>Cyanobacteriota</taxon>
        <taxon>Cyanophyceae</taxon>
        <taxon>Oscillatoriophycideae</taxon>
        <taxon>Chroococcales</taxon>
        <taxon>Microcystaceae</taxon>
        <taxon>Microcystis</taxon>
    </lineage>
</organism>
<protein>
    <submittedName>
        <fullName evidence="1">Uncharacterized protein</fullName>
    </submittedName>
</protein>
<evidence type="ECO:0000313" key="2">
    <source>
        <dbReference type="Proteomes" id="UP000256301"/>
    </source>
</evidence>
<evidence type="ECO:0000313" key="1">
    <source>
        <dbReference type="EMBL" id="REJ53915.1"/>
    </source>
</evidence>
<dbReference type="EMBL" id="QQWE01000007">
    <property type="protein sequence ID" value="REJ53915.1"/>
    <property type="molecule type" value="Genomic_DNA"/>
</dbReference>
<dbReference type="Proteomes" id="UP000256301">
    <property type="component" value="Unassembled WGS sequence"/>
</dbReference>
<gene>
    <name evidence="1" type="ORF">DWQ56_19680</name>
</gene>